<name>A0ABS1ZI05_9PSED</name>
<organism evidence="1 2">
    <name type="scientific">Pseudomonas weihenstephanensis</name>
    <dbReference type="NCBI Taxonomy" id="1608994"/>
    <lineage>
        <taxon>Bacteria</taxon>
        <taxon>Pseudomonadati</taxon>
        <taxon>Pseudomonadota</taxon>
        <taxon>Gammaproteobacteria</taxon>
        <taxon>Pseudomonadales</taxon>
        <taxon>Pseudomonadaceae</taxon>
        <taxon>Pseudomonas</taxon>
    </lineage>
</organism>
<proteinExistence type="predicted"/>
<dbReference type="RefSeq" id="WP_203302867.1">
    <property type="nucleotide sequence ID" value="NZ_JAAEBW010000005.1"/>
</dbReference>
<comment type="caution">
    <text evidence="1">The sequence shown here is derived from an EMBL/GenBank/DDBJ whole genome shotgun (WGS) entry which is preliminary data.</text>
</comment>
<dbReference type="EMBL" id="JAAEBW010000005">
    <property type="protein sequence ID" value="MBM1195666.1"/>
    <property type="molecule type" value="Genomic_DNA"/>
</dbReference>
<accession>A0ABS1ZI05</accession>
<keyword evidence="2" id="KW-1185">Reference proteome</keyword>
<dbReference type="Proteomes" id="UP000809529">
    <property type="component" value="Unassembled WGS sequence"/>
</dbReference>
<sequence>MTTFITVFIAVFVAIMARELKISEFRQAWINSLRDEISEFTSKAHEWMQLYLDFNSADQDAKEETYPKLNTLKYDSYRLLRKIQMRFHPDDIAGNKLLASLEDLLDPAKPAADPINLKGDNRYSAWRTLADQAIVEARQLLKEEWETTKNPWRRIWRKLVSMRRQR</sequence>
<protein>
    <recommendedName>
        <fullName evidence="3">J domain-containing protein</fullName>
    </recommendedName>
</protein>
<reference evidence="1 2" key="1">
    <citation type="submission" date="2020-01" db="EMBL/GenBank/DDBJ databases">
        <title>Comparative genomics of meat spoilage bacteria.</title>
        <authorList>
            <person name="Hilgarth M."/>
            <person name="Vogel R.F."/>
        </authorList>
    </citation>
    <scope>NUCLEOTIDE SEQUENCE [LARGE SCALE GENOMIC DNA]</scope>
    <source>
        <strain evidence="1 2">TMW2.2077</strain>
    </source>
</reference>
<gene>
    <name evidence="1" type="ORF">GYN02_10830</name>
</gene>
<evidence type="ECO:0008006" key="3">
    <source>
        <dbReference type="Google" id="ProtNLM"/>
    </source>
</evidence>
<evidence type="ECO:0000313" key="2">
    <source>
        <dbReference type="Proteomes" id="UP000809529"/>
    </source>
</evidence>
<evidence type="ECO:0000313" key="1">
    <source>
        <dbReference type="EMBL" id="MBM1195666.1"/>
    </source>
</evidence>